<dbReference type="GO" id="GO:0000287">
    <property type="term" value="F:magnesium ion binding"/>
    <property type="evidence" value="ECO:0007669"/>
    <property type="project" value="TreeGrafter"/>
</dbReference>
<dbReference type="Gene3D" id="3.40.50.1000">
    <property type="entry name" value="HAD superfamily/HAD-like"/>
    <property type="match status" value="1"/>
</dbReference>
<dbReference type="PANTHER" id="PTHR10000">
    <property type="entry name" value="PHOSPHOSERINE PHOSPHATASE"/>
    <property type="match status" value="1"/>
</dbReference>
<proteinExistence type="predicted"/>
<comment type="caution">
    <text evidence="1">The sequence shown here is derived from an EMBL/GenBank/DDBJ whole genome shotgun (WGS) entry which is preliminary data.</text>
</comment>
<dbReference type="InterPro" id="IPR000150">
    <property type="entry name" value="Cof"/>
</dbReference>
<gene>
    <name evidence="1" type="ORF">FYJ84_00025</name>
</gene>
<dbReference type="InterPro" id="IPR036412">
    <property type="entry name" value="HAD-like_sf"/>
</dbReference>
<name>A0A6I2UCH1_9FIRM</name>
<dbReference type="InterPro" id="IPR023214">
    <property type="entry name" value="HAD_sf"/>
</dbReference>
<dbReference type="Gene3D" id="3.30.1240.10">
    <property type="match status" value="1"/>
</dbReference>
<organism evidence="1 2">
    <name type="scientific">Anaerovibrio slackiae</name>
    <dbReference type="NCBI Taxonomy" id="2652309"/>
    <lineage>
        <taxon>Bacteria</taxon>
        <taxon>Bacillati</taxon>
        <taxon>Bacillota</taxon>
        <taxon>Negativicutes</taxon>
        <taxon>Selenomonadales</taxon>
        <taxon>Selenomonadaceae</taxon>
        <taxon>Anaerovibrio</taxon>
    </lineage>
</organism>
<dbReference type="EMBL" id="VUNR01000001">
    <property type="protein sequence ID" value="MSU07390.1"/>
    <property type="molecule type" value="Genomic_DNA"/>
</dbReference>
<dbReference type="PANTHER" id="PTHR10000:SF25">
    <property type="entry name" value="PHOSPHATASE YKRA-RELATED"/>
    <property type="match status" value="1"/>
</dbReference>
<sequence length="258" mass="28480">MNEIKIAFFDIDGTVFDMDTKTVSDRMKETFKKLRENGIKICIATGRSPILLYDIFGVRFDAYVTFNGSYCFNDDEVIFSNPLSPKDVQQIIKNTREINRPVALATKTRFAANGLDDDLLAFFQIGGHSIEESPDFAEVAKQEVFQIMSGGYLSERPQLVKDTDNAKVAAWWDRAVDIVPADGGKGVGVTKVLEYFGIDRANAMAFGDGNNDLEMFQAVDNGIAMGNGSDDLKAIARDVCGKVSEDGIYHYCLAHGLI</sequence>
<dbReference type="GO" id="GO:0005829">
    <property type="term" value="C:cytosol"/>
    <property type="evidence" value="ECO:0007669"/>
    <property type="project" value="TreeGrafter"/>
</dbReference>
<dbReference type="SUPFAM" id="SSF56784">
    <property type="entry name" value="HAD-like"/>
    <property type="match status" value="1"/>
</dbReference>
<dbReference type="SFLD" id="SFLDS00003">
    <property type="entry name" value="Haloacid_Dehalogenase"/>
    <property type="match status" value="1"/>
</dbReference>
<dbReference type="PROSITE" id="PS01229">
    <property type="entry name" value="COF_2"/>
    <property type="match status" value="1"/>
</dbReference>
<evidence type="ECO:0000313" key="2">
    <source>
        <dbReference type="Proteomes" id="UP000433181"/>
    </source>
</evidence>
<dbReference type="InterPro" id="IPR006379">
    <property type="entry name" value="HAD-SF_hydro_IIB"/>
</dbReference>
<dbReference type="AlphaFoldDB" id="A0A6I2UCH1"/>
<keyword evidence="1" id="KW-0378">Hydrolase</keyword>
<dbReference type="NCBIfam" id="TIGR00099">
    <property type="entry name" value="Cof-subfamily"/>
    <property type="match status" value="1"/>
</dbReference>
<dbReference type="Pfam" id="PF08282">
    <property type="entry name" value="Hydrolase_3"/>
    <property type="match status" value="1"/>
</dbReference>
<keyword evidence="2" id="KW-1185">Reference proteome</keyword>
<dbReference type="GO" id="GO:0016791">
    <property type="term" value="F:phosphatase activity"/>
    <property type="evidence" value="ECO:0007669"/>
    <property type="project" value="TreeGrafter"/>
</dbReference>
<accession>A0A6I2UCH1</accession>
<dbReference type="GeneID" id="96777295"/>
<protein>
    <submittedName>
        <fullName evidence="1">Cof-type HAD-IIB family hydrolase</fullName>
    </submittedName>
</protein>
<dbReference type="SFLD" id="SFLDG01140">
    <property type="entry name" value="C2.B:_Phosphomannomutase_and_P"/>
    <property type="match status" value="1"/>
</dbReference>
<dbReference type="NCBIfam" id="TIGR01484">
    <property type="entry name" value="HAD-SF-IIB"/>
    <property type="match status" value="1"/>
</dbReference>
<dbReference type="Proteomes" id="UP000433181">
    <property type="component" value="Unassembled WGS sequence"/>
</dbReference>
<dbReference type="RefSeq" id="WP_154404896.1">
    <property type="nucleotide sequence ID" value="NZ_JBGVOU010000152.1"/>
</dbReference>
<reference evidence="1 2" key="1">
    <citation type="submission" date="2019-08" db="EMBL/GenBank/DDBJ databases">
        <title>In-depth cultivation of the pig gut microbiome towards novel bacterial diversity and tailored functional studies.</title>
        <authorList>
            <person name="Wylensek D."/>
            <person name="Hitch T.C.A."/>
            <person name="Clavel T."/>
        </authorList>
    </citation>
    <scope>NUCLEOTIDE SEQUENCE [LARGE SCALE GENOMIC DNA]</scope>
    <source>
        <strain evidence="1 2">WCA-693-APC-5D-A</strain>
    </source>
</reference>
<evidence type="ECO:0000313" key="1">
    <source>
        <dbReference type="EMBL" id="MSU07390.1"/>
    </source>
</evidence>